<keyword evidence="2" id="KW-1185">Reference proteome</keyword>
<proteinExistence type="predicted"/>
<sequence length="695" mass="75896">MGDADRPLPPIPSQETRKSLLHHPMPTQNRKSIIEPLESVRLVSARPAADRGPRPASTITKAMAWKKMQRSGTYALQHPHILARLLHFTPWADFYALASTCVEIRHLWDVRELKDVILSQYVPSYRSALRQRDLLRFQDVDVTLHDLDLLLISQRVPLHQYPMHALGSLSRISPHEHDYDASTARTTHKLATLAHTHSRFVLLLQSLVHSSPIPPPHEPDSSRHPVRFPSPSSVTGSSPHGLRELTFPAPLSYVPDAAEVSPPSASTPGSDSGPNSRRPAKAGKGLRDQSGQNTSPLSRNEQIGGSVRLSDHSGLRTATSNSISGTSSIKAPRTRRLSIFNANKLPPPPPVEPRSLKYYNAGWRRSVAPGSAPGQLAPFSRASGFASEDDFRKPFGRPHRRTASVELSSASSSVSGSPSPPFTRRTTAETLAPLPSPNSPHDLHTAISRTRAPVLRVFVPCNGLSAAAITACEEQLLAGGLWEHLSTGDIVCNFGYVPSTPEPADTASSSYLDPDGDVPQKTWLLFNGFALVPFIPPSPPPLSDPLSLPSPFYYTHLLPSHVHPYFAFAPPGGGGAPELTLVHTASRVRSPHSPSGWALAKKYMWVARARVGMSILAEDDGLGEGWRGEWVLETEGTKEGRQTLIDCLTTGGEEDFVWELVREKSGSGRMWLKLIKPVTPPSDTNQNIQIVRSRI</sequence>
<dbReference type="Proteomes" id="UP000790709">
    <property type="component" value="Unassembled WGS sequence"/>
</dbReference>
<dbReference type="EMBL" id="MU266711">
    <property type="protein sequence ID" value="KAH7918959.1"/>
    <property type="molecule type" value="Genomic_DNA"/>
</dbReference>
<protein>
    <submittedName>
        <fullName evidence="1">Uncharacterized protein</fullName>
    </submittedName>
</protein>
<organism evidence="1 2">
    <name type="scientific">Leucogyrophana mollusca</name>
    <dbReference type="NCBI Taxonomy" id="85980"/>
    <lineage>
        <taxon>Eukaryota</taxon>
        <taxon>Fungi</taxon>
        <taxon>Dikarya</taxon>
        <taxon>Basidiomycota</taxon>
        <taxon>Agaricomycotina</taxon>
        <taxon>Agaricomycetes</taxon>
        <taxon>Agaricomycetidae</taxon>
        <taxon>Boletales</taxon>
        <taxon>Boletales incertae sedis</taxon>
        <taxon>Leucogyrophana</taxon>
    </lineage>
</organism>
<evidence type="ECO:0000313" key="1">
    <source>
        <dbReference type="EMBL" id="KAH7918959.1"/>
    </source>
</evidence>
<gene>
    <name evidence="1" type="ORF">BV22DRAFT_1041326</name>
</gene>
<reference evidence="1" key="1">
    <citation type="journal article" date="2021" name="New Phytol.">
        <title>Evolutionary innovations through gain and loss of genes in the ectomycorrhizal Boletales.</title>
        <authorList>
            <person name="Wu G."/>
            <person name="Miyauchi S."/>
            <person name="Morin E."/>
            <person name="Kuo A."/>
            <person name="Drula E."/>
            <person name="Varga T."/>
            <person name="Kohler A."/>
            <person name="Feng B."/>
            <person name="Cao Y."/>
            <person name="Lipzen A."/>
            <person name="Daum C."/>
            <person name="Hundley H."/>
            <person name="Pangilinan J."/>
            <person name="Johnson J."/>
            <person name="Barry K."/>
            <person name="LaButti K."/>
            <person name="Ng V."/>
            <person name="Ahrendt S."/>
            <person name="Min B."/>
            <person name="Choi I.G."/>
            <person name="Park H."/>
            <person name="Plett J.M."/>
            <person name="Magnuson J."/>
            <person name="Spatafora J.W."/>
            <person name="Nagy L.G."/>
            <person name="Henrissat B."/>
            <person name="Grigoriev I.V."/>
            <person name="Yang Z.L."/>
            <person name="Xu J."/>
            <person name="Martin F.M."/>
        </authorList>
    </citation>
    <scope>NUCLEOTIDE SEQUENCE</scope>
    <source>
        <strain evidence="1">KUC20120723A-06</strain>
    </source>
</reference>
<accession>A0ACB8B093</accession>
<evidence type="ECO:0000313" key="2">
    <source>
        <dbReference type="Proteomes" id="UP000790709"/>
    </source>
</evidence>
<name>A0ACB8B093_9AGAM</name>
<comment type="caution">
    <text evidence="1">The sequence shown here is derived from an EMBL/GenBank/DDBJ whole genome shotgun (WGS) entry which is preliminary data.</text>
</comment>